<dbReference type="RefSeq" id="WP_160894549.1">
    <property type="nucleotide sequence ID" value="NZ_WUMU01000012.1"/>
</dbReference>
<keyword evidence="4" id="KW-1185">Reference proteome</keyword>
<feature type="chain" id="PRO_5026785744" evidence="1">
    <location>
        <begin position="29"/>
        <end position="193"/>
    </location>
</feature>
<dbReference type="Pfam" id="PF12975">
    <property type="entry name" value="DUF3859"/>
    <property type="match status" value="1"/>
</dbReference>
<name>A0A6L7G3D7_9RHOB</name>
<dbReference type="Gene3D" id="2.60.40.2390">
    <property type="match status" value="1"/>
</dbReference>
<evidence type="ECO:0000313" key="4">
    <source>
        <dbReference type="Proteomes" id="UP000477911"/>
    </source>
</evidence>
<dbReference type="AlphaFoldDB" id="A0A6L7G3D7"/>
<protein>
    <submittedName>
        <fullName evidence="3">DUF3859 domain-containing protein</fullName>
    </submittedName>
</protein>
<evidence type="ECO:0000259" key="2">
    <source>
        <dbReference type="Pfam" id="PF12975"/>
    </source>
</evidence>
<dbReference type="InterPro" id="IPR024331">
    <property type="entry name" value="DUF3859"/>
</dbReference>
<sequence>MLTITHRHRQVRALALGLWLALPAPALLAGPAPAPATDFTTAPVELEEAGIYCGTDPVGTEPAPGTESGYILVVARDQQAVSLNRRVPAALGISFGVRIRLAPDAPPGAYRMVVHHPPIGPEGITREVWDPNLGGAFGVRSFLFEHERELQPGPWSFEVERDGTVLMRQSFEVVPAQQAPDALDICFGRAFTS</sequence>
<feature type="domain" description="DUF3859" evidence="2">
    <location>
        <begin position="46"/>
        <end position="173"/>
    </location>
</feature>
<reference evidence="3 4" key="1">
    <citation type="submission" date="2019-12" db="EMBL/GenBank/DDBJ databases">
        <authorList>
            <person name="Li M."/>
        </authorList>
    </citation>
    <scope>NUCLEOTIDE SEQUENCE [LARGE SCALE GENOMIC DNA]</scope>
    <source>
        <strain evidence="3 4">GBMRC 2024</strain>
    </source>
</reference>
<evidence type="ECO:0000256" key="1">
    <source>
        <dbReference type="SAM" id="SignalP"/>
    </source>
</evidence>
<keyword evidence="1" id="KW-0732">Signal</keyword>
<feature type="signal peptide" evidence="1">
    <location>
        <begin position="1"/>
        <end position="28"/>
    </location>
</feature>
<comment type="caution">
    <text evidence="3">The sequence shown here is derived from an EMBL/GenBank/DDBJ whole genome shotgun (WGS) entry which is preliminary data.</text>
</comment>
<gene>
    <name evidence="3" type="ORF">GR170_11285</name>
</gene>
<dbReference type="Proteomes" id="UP000477911">
    <property type="component" value="Unassembled WGS sequence"/>
</dbReference>
<evidence type="ECO:0000313" key="3">
    <source>
        <dbReference type="EMBL" id="MXN18419.1"/>
    </source>
</evidence>
<accession>A0A6L7G3D7</accession>
<dbReference type="EMBL" id="WUMU01000012">
    <property type="protein sequence ID" value="MXN18419.1"/>
    <property type="molecule type" value="Genomic_DNA"/>
</dbReference>
<proteinExistence type="predicted"/>
<organism evidence="3 4">
    <name type="scientific">Pseudooceanicola albus</name>
    <dbReference type="NCBI Taxonomy" id="2692189"/>
    <lineage>
        <taxon>Bacteria</taxon>
        <taxon>Pseudomonadati</taxon>
        <taxon>Pseudomonadota</taxon>
        <taxon>Alphaproteobacteria</taxon>
        <taxon>Rhodobacterales</taxon>
        <taxon>Paracoccaceae</taxon>
        <taxon>Pseudooceanicola</taxon>
    </lineage>
</organism>